<sequence>MSTYRLYDDEGHHIYTADEDRNLSVAIVEGVAEYENIDVMERKFRLYDSINPSALNTLFQFNQEGTTTVSFAVSDSQVLLRDIGNGVEIWISDFPYD</sequence>
<comment type="caution">
    <text evidence="2">The sequence shown here is derived from an EMBL/GenBank/DDBJ whole genome shotgun (WGS) entry which is preliminary data.</text>
</comment>
<protein>
    <recommendedName>
        <fullName evidence="1">Halobacterial output domain-containing protein</fullName>
    </recommendedName>
</protein>
<evidence type="ECO:0000313" key="2">
    <source>
        <dbReference type="EMBL" id="PCR88941.1"/>
    </source>
</evidence>
<reference evidence="2 3" key="1">
    <citation type="submission" date="2017-09" db="EMBL/GenBank/DDBJ databases">
        <title>Genome sequences of Natrinema ejinorence JCM 13890T.</title>
        <authorList>
            <person name="Roh S.W."/>
            <person name="Kim Y.B."/>
            <person name="Kim J.Y."/>
        </authorList>
    </citation>
    <scope>NUCLEOTIDE SEQUENCE [LARGE SCALE GENOMIC DNA]</scope>
    <source>
        <strain evidence="2 3">JCM 13890</strain>
    </source>
</reference>
<evidence type="ECO:0000259" key="1">
    <source>
        <dbReference type="Pfam" id="PF18545"/>
    </source>
</evidence>
<dbReference type="InterPro" id="IPR040624">
    <property type="entry name" value="HalOD1"/>
</dbReference>
<name>A0A2A5QQ11_9EURY</name>
<dbReference type="EMBL" id="NXNI01000002">
    <property type="protein sequence ID" value="PCR88941.1"/>
    <property type="molecule type" value="Genomic_DNA"/>
</dbReference>
<gene>
    <name evidence="2" type="ORF">CP557_20930</name>
</gene>
<organism evidence="2 3">
    <name type="scientific">Natrinema ejinorense</name>
    <dbReference type="NCBI Taxonomy" id="373386"/>
    <lineage>
        <taxon>Archaea</taxon>
        <taxon>Methanobacteriati</taxon>
        <taxon>Methanobacteriota</taxon>
        <taxon>Stenosarchaea group</taxon>
        <taxon>Halobacteria</taxon>
        <taxon>Halobacteriales</taxon>
        <taxon>Natrialbaceae</taxon>
        <taxon>Natrinema</taxon>
    </lineage>
</organism>
<evidence type="ECO:0000313" key="3">
    <source>
        <dbReference type="Proteomes" id="UP000219689"/>
    </source>
</evidence>
<dbReference type="OrthoDB" id="195386at2157"/>
<dbReference type="Pfam" id="PF18545">
    <property type="entry name" value="HalOD1"/>
    <property type="match status" value="1"/>
</dbReference>
<dbReference type="RefSeq" id="WP_097381958.1">
    <property type="nucleotide sequence ID" value="NZ_NXNI01000002.1"/>
</dbReference>
<keyword evidence="3" id="KW-1185">Reference proteome</keyword>
<proteinExistence type="predicted"/>
<dbReference type="AlphaFoldDB" id="A0A2A5QQ11"/>
<dbReference type="Proteomes" id="UP000219689">
    <property type="component" value="Unassembled WGS sequence"/>
</dbReference>
<feature type="domain" description="Halobacterial output" evidence="1">
    <location>
        <begin position="20"/>
        <end position="84"/>
    </location>
</feature>
<accession>A0A2A5QQ11</accession>